<feature type="domain" description="C2" evidence="3">
    <location>
        <begin position="770"/>
        <end position="905"/>
    </location>
</feature>
<dbReference type="InterPro" id="IPR035892">
    <property type="entry name" value="C2_domain_sf"/>
</dbReference>
<evidence type="ECO:0000259" key="3">
    <source>
        <dbReference type="PROSITE" id="PS50004"/>
    </source>
</evidence>
<reference evidence="5" key="1">
    <citation type="submission" date="2020-12" db="UniProtKB">
        <authorList>
            <consortium name="WormBaseParasite"/>
        </authorList>
    </citation>
    <scope>IDENTIFICATION</scope>
    <source>
        <strain evidence="5">MHco3</strain>
    </source>
</reference>
<name>A0A7I5E6G1_HAECO</name>
<dbReference type="InterPro" id="IPR052095">
    <property type="entry name" value="UNC-13_domain"/>
</dbReference>
<comment type="similarity">
    <text evidence="1">Belongs to the unc-13 family.</text>
</comment>
<evidence type="ECO:0000313" key="5">
    <source>
        <dbReference type="WBParaSite" id="HCON_00028300-00001"/>
    </source>
</evidence>
<evidence type="ECO:0000313" key="4">
    <source>
        <dbReference type="Proteomes" id="UP000025227"/>
    </source>
</evidence>
<dbReference type="Gene3D" id="2.60.40.150">
    <property type="entry name" value="C2 domain"/>
    <property type="match status" value="1"/>
</dbReference>
<dbReference type="PANTHER" id="PTHR45999">
    <property type="entry name" value="UNC-13-4A, ISOFORM B"/>
    <property type="match status" value="1"/>
</dbReference>
<keyword evidence="2" id="KW-0268">Exocytosis</keyword>
<dbReference type="OMA" id="VWDEFEN"/>
<dbReference type="SUPFAM" id="SSF49562">
    <property type="entry name" value="C2 domain (Calcium/lipid-binding domain, CaLB)"/>
    <property type="match status" value="1"/>
</dbReference>
<protein>
    <submittedName>
        <fullName evidence="5">C2 domain-containing protein</fullName>
    </submittedName>
</protein>
<evidence type="ECO:0000256" key="2">
    <source>
        <dbReference type="ARBA" id="ARBA00022483"/>
    </source>
</evidence>
<accession>A0A7I5E6G1</accession>
<dbReference type="GO" id="GO:0006887">
    <property type="term" value="P:exocytosis"/>
    <property type="evidence" value="ECO:0007669"/>
    <property type="project" value="UniProtKB-KW"/>
</dbReference>
<evidence type="ECO:0000256" key="1">
    <source>
        <dbReference type="ARBA" id="ARBA00005823"/>
    </source>
</evidence>
<dbReference type="InterPro" id="IPR000008">
    <property type="entry name" value="C2_dom"/>
</dbReference>
<dbReference type="OrthoDB" id="7976202at2759"/>
<keyword evidence="4" id="KW-1185">Reference proteome</keyword>
<dbReference type="GO" id="GO:0099503">
    <property type="term" value="C:secretory vesicle"/>
    <property type="evidence" value="ECO:0007669"/>
    <property type="project" value="TreeGrafter"/>
</dbReference>
<dbReference type="PROSITE" id="PS50004">
    <property type="entry name" value="C2"/>
    <property type="match status" value="1"/>
</dbReference>
<organism evidence="4 5">
    <name type="scientific">Haemonchus contortus</name>
    <name type="common">Barber pole worm</name>
    <dbReference type="NCBI Taxonomy" id="6289"/>
    <lineage>
        <taxon>Eukaryota</taxon>
        <taxon>Metazoa</taxon>
        <taxon>Ecdysozoa</taxon>
        <taxon>Nematoda</taxon>
        <taxon>Chromadorea</taxon>
        <taxon>Rhabditida</taxon>
        <taxon>Rhabditina</taxon>
        <taxon>Rhabditomorpha</taxon>
        <taxon>Strongyloidea</taxon>
        <taxon>Trichostrongylidae</taxon>
        <taxon>Haemonchus</taxon>
    </lineage>
</organism>
<dbReference type="Pfam" id="PF00168">
    <property type="entry name" value="C2"/>
    <property type="match status" value="1"/>
</dbReference>
<proteinExistence type="inferred from homology"/>
<dbReference type="Proteomes" id="UP000025227">
    <property type="component" value="Unplaced"/>
</dbReference>
<dbReference type="SMART" id="SM00239">
    <property type="entry name" value="C2"/>
    <property type="match status" value="1"/>
</dbReference>
<dbReference type="PANTHER" id="PTHR45999:SF4">
    <property type="entry name" value="UNC-13-4A, ISOFORM B"/>
    <property type="match status" value="1"/>
</dbReference>
<dbReference type="AlphaFoldDB" id="A0A7I5E6G1"/>
<dbReference type="WBParaSite" id="HCON_00028300-00001">
    <property type="protein sequence ID" value="HCON_00028300-00001"/>
    <property type="gene ID" value="HCON_00028300"/>
</dbReference>
<sequence>MKDDGYMAVVCAILFGNDEDEKGKGLRLQLLEHLQEVRYQLEVIAHLPSTQTMVLYIFNEETCRQFVANTEETYTFDVGCHTNYKLKFSIARFSGEKRKAVVRSGSFLKRVMSLDRKEDESVALSQLPINNFVKKSVFFKGYQYNVDLRMLKNNDNDSMPHLDFEDLLDLTRSLYEHDAEGAKCYFSGALSDGSFSLLHCTSKFFHISPEVLRIVTLSIFLVWDTSKASLEDVAIIRLIKKLKSKKDIVRTDMLESALEHLAECVVAELRDVLQQFSHESLFPPDGYYILKRMNIALKVVTDICMLPIWDLYETHDPSSALTEQLVHMVTHCVEEWMQQELKVEVKDLKEEWMTVQKMWEMMQRNYQSYNLFFHQFNINYVDLALKTIDEKLESFSRKYLSERLAQLDSRQAEQLEKFTKCTMRFYDTLNSLADFGQNNGVKNLRLYEFETWFLDVTVFWTHSWRDISLRMVSRTISLDNDGDGTKYEQRRPLPAGLYSFLCIQKGLSDDYSMLAFKRPENIVMGSISLVHIYSENIYAYAKKLHNDALTNDSDKESRVIRAANGIEQALLFVSERWRRFVDFDRMAATVPAEEIVVIEKSCEEVFESSRRRCEQIIDGLLRIYCRSKRDDVSRIARNITLESYEHNKKLAVYMREVTPIEKMHANLDSVERMAGDVRADLLPRCSQMAYCILHKMLESEILRYLRKFQNPDYYTEIYVSLKAICSILEIPPQISQVASLVHMHSFTTTELILSYYARISEDLESSNSQSASRISMQVGYIPTTGDNVLVIIKVLGLENVPALNTLCDRVDPYVRLELLPACLYPPHCFPVQKTRTLTQCENLKWNQDFQFLVPQQLFYTHGSSLCISVLDHDRICDELIGRAFLSTNLLERIDCLSVKKLPPPHALRLSQPSVGHRLPFYKMLKERSQRDDIAKAFISQEKTAKKMYFKCLSRRFSTGFKSFKKHSI</sequence>